<dbReference type="EMBL" id="LT629690">
    <property type="protein sequence ID" value="SDE89642.1"/>
    <property type="molecule type" value="Genomic_DNA"/>
</dbReference>
<keyword evidence="2" id="KW-1185">Reference proteome</keyword>
<sequence length="400" mass="44199">MLPTSLVAGNFLQYQPEARGIAVAHLELFRRMPLSFLPSLLQELIEYDHNFPAERDALSSELNYLSNLSPTQLEHVFKEFAQIQVSGEQSKLDWVNQPLTFTEAFSANLWSTHQMIAFQKAAATYSEQLHAAVPAQLPVVPRVGIAVIGAGVDSYSNILFEQLRPHGTYFSNIQPEGGMEKLLAATVSRAESHPIPFGHWYVDGGKSAGTNPSLACVSYDALLPARRALLSKIQNEVSKPGTGPESLRNYIAHLQPEQLGLGGGTLDRFQMKLLTDGSGTQIFSTTFAQWTTREVLRRASATTLLVRFAPRQRQRPMNELLSNDQREVELDPVGSLVDADMAAYYQWINQQRLPGHDRSVFLVWYEGHRQALAIGPTLPRGVESKSALDLGALFAVATGT</sequence>
<reference evidence="1 2" key="1">
    <citation type="submission" date="2016-10" db="EMBL/GenBank/DDBJ databases">
        <authorList>
            <person name="de Groot N.N."/>
        </authorList>
    </citation>
    <scope>NUCLEOTIDE SEQUENCE [LARGE SCALE GENOMIC DNA]</scope>
    <source>
        <strain evidence="1 2">GAS232</strain>
    </source>
</reference>
<proteinExistence type="predicted"/>
<dbReference type="OrthoDB" id="111758at2"/>
<dbReference type="AlphaFoldDB" id="A0A1G7GNF2"/>
<protein>
    <submittedName>
        <fullName evidence="1">Uncharacterized protein</fullName>
    </submittedName>
</protein>
<name>A0A1G7GNF2_9BACT</name>
<evidence type="ECO:0000313" key="2">
    <source>
        <dbReference type="Proteomes" id="UP000182427"/>
    </source>
</evidence>
<organism evidence="1 2">
    <name type="scientific">Terriglobus roseus</name>
    <dbReference type="NCBI Taxonomy" id="392734"/>
    <lineage>
        <taxon>Bacteria</taxon>
        <taxon>Pseudomonadati</taxon>
        <taxon>Acidobacteriota</taxon>
        <taxon>Terriglobia</taxon>
        <taxon>Terriglobales</taxon>
        <taxon>Acidobacteriaceae</taxon>
        <taxon>Terriglobus</taxon>
    </lineage>
</organism>
<evidence type="ECO:0000313" key="1">
    <source>
        <dbReference type="EMBL" id="SDE89642.1"/>
    </source>
</evidence>
<dbReference type="Proteomes" id="UP000182427">
    <property type="component" value="Chromosome I"/>
</dbReference>
<accession>A0A1G7GNF2</accession>
<gene>
    <name evidence="1" type="ORF">SAMN05444167_0753</name>
</gene>